<feature type="domain" description="Complex 1 LYR protein" evidence="15">
    <location>
        <begin position="64"/>
        <end position="118"/>
    </location>
</feature>
<dbReference type="InterPro" id="IPR008011">
    <property type="entry name" value="Complex1_LYR_dom"/>
</dbReference>
<evidence type="ECO:0000313" key="16">
    <source>
        <dbReference type="EMBL" id="KAL1491743.1"/>
    </source>
</evidence>
<reference evidence="16 17" key="1">
    <citation type="submission" date="2024-05" db="EMBL/GenBank/DDBJ databases">
        <title>Genetic variation in Jamaican populations of the coffee berry borer (Hypothenemus hampei).</title>
        <authorList>
            <person name="Errbii M."/>
            <person name="Myrie A."/>
        </authorList>
    </citation>
    <scope>NUCLEOTIDE SEQUENCE [LARGE SCALE GENOMIC DNA]</scope>
    <source>
        <strain evidence="16">JA-Hopewell-2020-01-JO</strain>
        <tissue evidence="16">Whole body</tissue>
    </source>
</reference>
<feature type="signal peptide" evidence="14">
    <location>
        <begin position="1"/>
        <end position="21"/>
    </location>
</feature>
<sequence length="153" mass="18291">MITTKILNLLFILFFSCQCHSARTVTCDRKMAHQTIRQNLKQVKPILSLDKEEARKRVLSLYKAWYRQLPYIVKQYDIPKTAEQLKQKLREEFTKHQDIKDVRVIDMLVIKGQMELKETVNIWKQKGHLMSYFKDTWEPKPTDFLSKFLAGKE</sequence>
<organism evidence="16 17">
    <name type="scientific">Hypothenemus hampei</name>
    <name type="common">Coffee berry borer</name>
    <dbReference type="NCBI Taxonomy" id="57062"/>
    <lineage>
        <taxon>Eukaryota</taxon>
        <taxon>Metazoa</taxon>
        <taxon>Ecdysozoa</taxon>
        <taxon>Arthropoda</taxon>
        <taxon>Hexapoda</taxon>
        <taxon>Insecta</taxon>
        <taxon>Pterygota</taxon>
        <taxon>Neoptera</taxon>
        <taxon>Endopterygota</taxon>
        <taxon>Coleoptera</taxon>
        <taxon>Polyphaga</taxon>
        <taxon>Cucujiformia</taxon>
        <taxon>Curculionidae</taxon>
        <taxon>Scolytinae</taxon>
        <taxon>Hypothenemus</taxon>
    </lineage>
</organism>
<dbReference type="InterPro" id="IPR045299">
    <property type="entry name" value="Complex1_LYR_NDUFA6_LYRM6"/>
</dbReference>
<evidence type="ECO:0000256" key="9">
    <source>
        <dbReference type="ARBA" id="ARBA00023128"/>
    </source>
</evidence>
<dbReference type="EMBL" id="JBDJPC010000009">
    <property type="protein sequence ID" value="KAL1491743.1"/>
    <property type="molecule type" value="Genomic_DNA"/>
</dbReference>
<evidence type="ECO:0000256" key="3">
    <source>
        <dbReference type="ARBA" id="ARBA00011790"/>
    </source>
</evidence>
<evidence type="ECO:0000256" key="14">
    <source>
        <dbReference type="SAM" id="SignalP"/>
    </source>
</evidence>
<evidence type="ECO:0000256" key="11">
    <source>
        <dbReference type="ARBA" id="ARBA00030213"/>
    </source>
</evidence>
<comment type="caution">
    <text evidence="16">The sequence shown here is derived from an EMBL/GenBank/DDBJ whole genome shotgun (WGS) entry which is preliminary data.</text>
</comment>
<feature type="chain" id="PRO_5044818257" description="NADH dehydrogenase [ubiquinone] 1 alpha subcomplex subunit 6" evidence="14">
    <location>
        <begin position="22"/>
        <end position="153"/>
    </location>
</feature>
<accession>A0ABD1EB13</accession>
<protein>
    <recommendedName>
        <fullName evidence="4">NADH dehydrogenase [ubiquinone] 1 alpha subcomplex subunit 6</fullName>
    </recommendedName>
    <alternativeName>
        <fullName evidence="11">Complex I-B14</fullName>
    </alternativeName>
    <alternativeName>
        <fullName evidence="12">NADH-ubiquinone oxidoreductase B14 subunit</fullName>
    </alternativeName>
</protein>
<evidence type="ECO:0000256" key="12">
    <source>
        <dbReference type="ARBA" id="ARBA00032352"/>
    </source>
</evidence>
<evidence type="ECO:0000256" key="5">
    <source>
        <dbReference type="ARBA" id="ARBA00022448"/>
    </source>
</evidence>
<dbReference type="GO" id="GO:0005743">
    <property type="term" value="C:mitochondrial inner membrane"/>
    <property type="evidence" value="ECO:0007669"/>
    <property type="project" value="UniProtKB-SubCell"/>
</dbReference>
<keyword evidence="14" id="KW-0732">Signal</keyword>
<comment type="similarity">
    <text evidence="2">Belongs to the complex I LYR family.</text>
</comment>
<keyword evidence="7" id="KW-0999">Mitochondrion inner membrane</keyword>
<dbReference type="CDD" id="cd20266">
    <property type="entry name" value="Complex1_LYR_NDUFA6_LYRM6"/>
    <property type="match status" value="1"/>
</dbReference>
<evidence type="ECO:0000256" key="8">
    <source>
        <dbReference type="ARBA" id="ARBA00022982"/>
    </source>
</evidence>
<dbReference type="InterPro" id="IPR016488">
    <property type="entry name" value="NADH_Ub_cplx-1_asu_su-6"/>
</dbReference>
<evidence type="ECO:0000256" key="2">
    <source>
        <dbReference type="ARBA" id="ARBA00009508"/>
    </source>
</evidence>
<dbReference type="Proteomes" id="UP001566132">
    <property type="component" value="Unassembled WGS sequence"/>
</dbReference>
<comment type="function">
    <text evidence="13">Accessory subunit of the mitochondrial membrane respiratory chain NADH dehydrogenase (Complex I), that is believed to be not involved in catalysis. Required for proper complex I assembly. Complex I functions in the transfer of electrons from NADH to the respiratory chain. The immediate electron acceptor for the enzyme is believed to be ubiquinone.</text>
</comment>
<dbReference type="PANTHER" id="PTHR12964">
    <property type="entry name" value="NADH-UBIQUINONE OXIDOREDUCTASE B14 SUBUNIT"/>
    <property type="match status" value="1"/>
</dbReference>
<keyword evidence="17" id="KW-1185">Reference proteome</keyword>
<evidence type="ECO:0000256" key="1">
    <source>
        <dbReference type="ARBA" id="ARBA00004443"/>
    </source>
</evidence>
<evidence type="ECO:0000256" key="7">
    <source>
        <dbReference type="ARBA" id="ARBA00022792"/>
    </source>
</evidence>
<evidence type="ECO:0000256" key="10">
    <source>
        <dbReference type="ARBA" id="ARBA00023136"/>
    </source>
</evidence>
<keyword evidence="5" id="KW-0813">Transport</keyword>
<evidence type="ECO:0000256" key="6">
    <source>
        <dbReference type="ARBA" id="ARBA00022660"/>
    </source>
</evidence>
<keyword evidence="9" id="KW-0496">Mitochondrion</keyword>
<evidence type="ECO:0000259" key="15">
    <source>
        <dbReference type="Pfam" id="PF05347"/>
    </source>
</evidence>
<keyword evidence="8" id="KW-0249">Electron transport</keyword>
<evidence type="ECO:0000313" key="17">
    <source>
        <dbReference type="Proteomes" id="UP001566132"/>
    </source>
</evidence>
<comment type="subcellular location">
    <subcellularLocation>
        <location evidence="1">Mitochondrion inner membrane</location>
        <topology evidence="1">Peripheral membrane protein</topology>
        <orientation evidence="1">Matrix side</orientation>
    </subcellularLocation>
</comment>
<dbReference type="PROSITE" id="PS51257">
    <property type="entry name" value="PROKAR_LIPOPROTEIN"/>
    <property type="match status" value="1"/>
</dbReference>
<keyword evidence="6" id="KW-0679">Respiratory chain</keyword>
<keyword evidence="10" id="KW-0472">Membrane</keyword>
<dbReference type="AlphaFoldDB" id="A0ABD1EB13"/>
<dbReference type="Pfam" id="PF05347">
    <property type="entry name" value="Complex1_LYR"/>
    <property type="match status" value="1"/>
</dbReference>
<evidence type="ECO:0000256" key="4">
    <source>
        <dbReference type="ARBA" id="ARBA00016386"/>
    </source>
</evidence>
<evidence type="ECO:0000256" key="13">
    <source>
        <dbReference type="ARBA" id="ARBA00046116"/>
    </source>
</evidence>
<gene>
    <name evidence="16" type="ORF">ABEB36_012294</name>
</gene>
<comment type="subunit">
    <text evidence="3">Mammalian complex I is composed of 45 different subunits.</text>
</comment>
<dbReference type="PANTHER" id="PTHR12964:SF0">
    <property type="entry name" value="NADH DEHYDROGENASE [UBIQUINONE] 1 ALPHA SUBCOMPLEX SUBUNIT 6"/>
    <property type="match status" value="1"/>
</dbReference>
<proteinExistence type="inferred from homology"/>
<name>A0ABD1EB13_HYPHA</name>